<gene>
    <name evidence="1" type="ORF">OBE_06045</name>
</gene>
<dbReference type="AlphaFoldDB" id="K1T9F9"/>
<accession>K1T9F9</accession>
<organism evidence="1">
    <name type="scientific">human gut metagenome</name>
    <dbReference type="NCBI Taxonomy" id="408170"/>
    <lineage>
        <taxon>unclassified sequences</taxon>
        <taxon>metagenomes</taxon>
        <taxon>organismal metagenomes</taxon>
    </lineage>
</organism>
<dbReference type="EMBL" id="AJWZ01004157">
    <property type="protein sequence ID" value="EKC66238.1"/>
    <property type="molecule type" value="Genomic_DNA"/>
</dbReference>
<evidence type="ECO:0000313" key="1">
    <source>
        <dbReference type="EMBL" id="EKC66238.1"/>
    </source>
</evidence>
<comment type="caution">
    <text evidence="1">The sequence shown here is derived from an EMBL/GenBank/DDBJ whole genome shotgun (WGS) entry which is preliminary data.</text>
</comment>
<reference evidence="1" key="1">
    <citation type="journal article" date="2013" name="Environ. Microbiol.">
        <title>Microbiota from the distal guts of lean and obese adolescents exhibit partial functional redundancy besides clear differences in community structure.</title>
        <authorList>
            <person name="Ferrer M."/>
            <person name="Ruiz A."/>
            <person name="Lanza F."/>
            <person name="Haange S.B."/>
            <person name="Oberbach A."/>
            <person name="Till H."/>
            <person name="Bargiela R."/>
            <person name="Campoy C."/>
            <person name="Segura M.T."/>
            <person name="Richter M."/>
            <person name="von Bergen M."/>
            <person name="Seifert J."/>
            <person name="Suarez A."/>
        </authorList>
    </citation>
    <scope>NUCLEOTIDE SEQUENCE</scope>
</reference>
<protein>
    <submittedName>
        <fullName evidence="1">Uncharacterized protein</fullName>
    </submittedName>
</protein>
<sequence>MRHIYPYNYLVSQGILPAGLTRDQQKAFYQCFAGKVNAAYNTVSQFFNAVLADTTDLSQIRRMESQCANDLFEWSVTEIDVVETVPAQ</sequence>
<name>K1T9F9_9ZZZZ</name>
<proteinExistence type="predicted"/>